<reference evidence="2" key="1">
    <citation type="journal article" date="2020" name="Stud. Mycol.">
        <title>101 Dothideomycetes genomes: a test case for predicting lifestyles and emergence of pathogens.</title>
        <authorList>
            <person name="Haridas S."/>
            <person name="Albert R."/>
            <person name="Binder M."/>
            <person name="Bloem J."/>
            <person name="Labutti K."/>
            <person name="Salamov A."/>
            <person name="Andreopoulos B."/>
            <person name="Baker S."/>
            <person name="Barry K."/>
            <person name="Bills G."/>
            <person name="Bluhm B."/>
            <person name="Cannon C."/>
            <person name="Castanera R."/>
            <person name="Culley D."/>
            <person name="Daum C."/>
            <person name="Ezra D."/>
            <person name="Gonzalez J."/>
            <person name="Henrissat B."/>
            <person name="Kuo A."/>
            <person name="Liang C."/>
            <person name="Lipzen A."/>
            <person name="Lutzoni F."/>
            <person name="Magnuson J."/>
            <person name="Mondo S."/>
            <person name="Nolan M."/>
            <person name="Ohm R."/>
            <person name="Pangilinan J."/>
            <person name="Park H.-J."/>
            <person name="Ramirez L."/>
            <person name="Alfaro M."/>
            <person name="Sun H."/>
            <person name="Tritt A."/>
            <person name="Yoshinaga Y."/>
            <person name="Zwiers L.-H."/>
            <person name="Turgeon B."/>
            <person name="Goodwin S."/>
            <person name="Spatafora J."/>
            <person name="Crous P."/>
            <person name="Grigoriev I."/>
        </authorList>
    </citation>
    <scope>NUCLEOTIDE SEQUENCE</scope>
    <source>
        <strain evidence="2">CBS 207.26</strain>
    </source>
</reference>
<dbReference type="Gene3D" id="1.10.510.10">
    <property type="entry name" value="Transferase(Phosphotransferase) domain 1"/>
    <property type="match status" value="1"/>
</dbReference>
<dbReference type="InterPro" id="IPR011009">
    <property type="entry name" value="Kinase-like_dom_sf"/>
</dbReference>
<dbReference type="PROSITE" id="PS50011">
    <property type="entry name" value="PROTEIN_KINASE_DOM"/>
    <property type="match status" value="1"/>
</dbReference>
<dbReference type="AlphaFoldDB" id="A0A6A6DN01"/>
<gene>
    <name evidence="2" type="ORF">K469DRAFT_596018</name>
</gene>
<name>A0A6A6DN01_9PEZI</name>
<dbReference type="EMBL" id="ML994667">
    <property type="protein sequence ID" value="KAF2179320.1"/>
    <property type="molecule type" value="Genomic_DNA"/>
</dbReference>
<dbReference type="SUPFAM" id="SSF56112">
    <property type="entry name" value="Protein kinase-like (PK-like)"/>
    <property type="match status" value="1"/>
</dbReference>
<dbReference type="InterPro" id="IPR000719">
    <property type="entry name" value="Prot_kinase_dom"/>
</dbReference>
<feature type="domain" description="Protein kinase" evidence="1">
    <location>
        <begin position="1"/>
        <end position="91"/>
    </location>
</feature>
<protein>
    <recommendedName>
        <fullName evidence="1">Protein kinase domain-containing protein</fullName>
    </recommendedName>
</protein>
<evidence type="ECO:0000313" key="3">
    <source>
        <dbReference type="Proteomes" id="UP000800200"/>
    </source>
</evidence>
<dbReference type="GO" id="GO:0004672">
    <property type="term" value="F:protein kinase activity"/>
    <property type="evidence" value="ECO:0007669"/>
    <property type="project" value="InterPro"/>
</dbReference>
<organism evidence="2 3">
    <name type="scientific">Zopfia rhizophila CBS 207.26</name>
    <dbReference type="NCBI Taxonomy" id="1314779"/>
    <lineage>
        <taxon>Eukaryota</taxon>
        <taxon>Fungi</taxon>
        <taxon>Dikarya</taxon>
        <taxon>Ascomycota</taxon>
        <taxon>Pezizomycotina</taxon>
        <taxon>Dothideomycetes</taxon>
        <taxon>Dothideomycetes incertae sedis</taxon>
        <taxon>Zopfiaceae</taxon>
        <taxon>Zopfia</taxon>
    </lineage>
</organism>
<evidence type="ECO:0000313" key="2">
    <source>
        <dbReference type="EMBL" id="KAF2179320.1"/>
    </source>
</evidence>
<feature type="non-terminal residue" evidence="2">
    <location>
        <position position="1"/>
    </location>
</feature>
<keyword evidence="3" id="KW-1185">Reference proteome</keyword>
<evidence type="ECO:0000259" key="1">
    <source>
        <dbReference type="PROSITE" id="PS50011"/>
    </source>
</evidence>
<accession>A0A6A6DN01</accession>
<sequence length="91" mass="10500">YVHKHSIRHADLGSRNVLLDLLRTVLLYDFAGSAINNKSSIVWAESGFKYPDDDKNKYIMIQAELYALGLMIYEIITSSQPYGKIKKWIIH</sequence>
<proteinExistence type="predicted"/>
<dbReference type="Proteomes" id="UP000800200">
    <property type="component" value="Unassembled WGS sequence"/>
</dbReference>
<dbReference type="GO" id="GO:0005524">
    <property type="term" value="F:ATP binding"/>
    <property type="evidence" value="ECO:0007669"/>
    <property type="project" value="InterPro"/>
</dbReference>
<dbReference type="OrthoDB" id="1668230at2759"/>